<dbReference type="Proteomes" id="UP000011083">
    <property type="component" value="Unassembled WGS sequence"/>
</dbReference>
<dbReference type="VEuPathDB" id="AmoebaDB:ACA1_095400"/>
<evidence type="ECO:0000313" key="9">
    <source>
        <dbReference type="Proteomes" id="UP000011083"/>
    </source>
</evidence>
<reference evidence="8 9" key="1">
    <citation type="journal article" date="2013" name="Genome Biol.">
        <title>Genome of Acanthamoeba castellanii highlights extensive lateral gene transfer and early evolution of tyrosine kinase signaling.</title>
        <authorList>
            <person name="Clarke M."/>
            <person name="Lohan A.J."/>
            <person name="Liu B."/>
            <person name="Lagkouvardos I."/>
            <person name="Roy S."/>
            <person name="Zafar N."/>
            <person name="Bertelli C."/>
            <person name="Schilde C."/>
            <person name="Kianianmomeni A."/>
            <person name="Burglin T.R."/>
            <person name="Frech C."/>
            <person name="Turcotte B."/>
            <person name="Kopec K.O."/>
            <person name="Synnott J.M."/>
            <person name="Choo C."/>
            <person name="Paponov I."/>
            <person name="Finkler A."/>
            <person name="Soon Heng Tan C."/>
            <person name="Hutchins A.P."/>
            <person name="Weinmeier T."/>
            <person name="Rattei T."/>
            <person name="Chu J.S."/>
            <person name="Gimenez G."/>
            <person name="Irimia M."/>
            <person name="Rigden D.J."/>
            <person name="Fitzpatrick D.A."/>
            <person name="Lorenzo-Morales J."/>
            <person name="Bateman A."/>
            <person name="Chiu C.H."/>
            <person name="Tang P."/>
            <person name="Hegemann P."/>
            <person name="Fromm H."/>
            <person name="Raoult D."/>
            <person name="Greub G."/>
            <person name="Miranda-Saavedra D."/>
            <person name="Chen N."/>
            <person name="Nash P."/>
            <person name="Ginger M.L."/>
            <person name="Horn M."/>
            <person name="Schaap P."/>
            <person name="Caler L."/>
            <person name="Loftus B."/>
        </authorList>
    </citation>
    <scope>NUCLEOTIDE SEQUENCE [LARGE SCALE GENOMIC DNA]</scope>
    <source>
        <strain evidence="8 9">Neff</strain>
    </source>
</reference>
<organism evidence="8 9">
    <name type="scientific">Acanthamoeba castellanii (strain ATCC 30010 / Neff)</name>
    <dbReference type="NCBI Taxonomy" id="1257118"/>
    <lineage>
        <taxon>Eukaryota</taxon>
        <taxon>Amoebozoa</taxon>
        <taxon>Discosea</taxon>
        <taxon>Longamoebia</taxon>
        <taxon>Centramoebida</taxon>
        <taxon>Acanthamoebidae</taxon>
        <taxon>Acanthamoeba</taxon>
    </lineage>
</organism>
<dbReference type="GO" id="GO:0004497">
    <property type="term" value="F:monooxygenase activity"/>
    <property type="evidence" value="ECO:0007669"/>
    <property type="project" value="UniProtKB-KW"/>
</dbReference>
<evidence type="ECO:0000256" key="6">
    <source>
        <dbReference type="RuleBase" id="RU000461"/>
    </source>
</evidence>
<evidence type="ECO:0000256" key="1">
    <source>
        <dbReference type="ARBA" id="ARBA00010617"/>
    </source>
</evidence>
<accession>L8GII5</accession>
<dbReference type="GO" id="GO:0005506">
    <property type="term" value="F:iron ion binding"/>
    <property type="evidence" value="ECO:0007669"/>
    <property type="project" value="InterPro"/>
</dbReference>
<dbReference type="InterPro" id="IPR001128">
    <property type="entry name" value="Cyt_P450"/>
</dbReference>
<keyword evidence="7" id="KW-0732">Signal</keyword>
<evidence type="ECO:0000256" key="2">
    <source>
        <dbReference type="ARBA" id="ARBA00022723"/>
    </source>
</evidence>
<dbReference type="OrthoDB" id="1055148at2759"/>
<evidence type="ECO:0000313" key="8">
    <source>
        <dbReference type="EMBL" id="ELR12900.1"/>
    </source>
</evidence>
<dbReference type="EMBL" id="KB008103">
    <property type="protein sequence ID" value="ELR12900.1"/>
    <property type="molecule type" value="Genomic_DNA"/>
</dbReference>
<comment type="cofactor">
    <cofactor evidence="5">
        <name>heme</name>
        <dbReference type="ChEBI" id="CHEBI:30413"/>
    </cofactor>
</comment>
<comment type="similarity">
    <text evidence="1 6">Belongs to the cytochrome P450 family.</text>
</comment>
<name>L8GII5_ACACF</name>
<feature type="binding site" description="axial binding residue" evidence="5">
    <location>
        <position position="429"/>
    </location>
    <ligand>
        <name>heme</name>
        <dbReference type="ChEBI" id="CHEBI:30413"/>
    </ligand>
    <ligandPart>
        <name>Fe</name>
        <dbReference type="ChEBI" id="CHEBI:18248"/>
    </ligandPart>
</feature>
<dbReference type="GeneID" id="14913279"/>
<feature type="signal peptide" evidence="7">
    <location>
        <begin position="1"/>
        <end position="21"/>
    </location>
</feature>
<dbReference type="InterPro" id="IPR036396">
    <property type="entry name" value="Cyt_P450_sf"/>
</dbReference>
<dbReference type="OMA" id="VGYDAQM"/>
<evidence type="ECO:0000256" key="4">
    <source>
        <dbReference type="ARBA" id="ARBA00023004"/>
    </source>
</evidence>
<feature type="chain" id="PRO_5003989783" evidence="7">
    <location>
        <begin position="22"/>
        <end position="488"/>
    </location>
</feature>
<dbReference type="GO" id="GO:0016705">
    <property type="term" value="F:oxidoreductase activity, acting on paired donors, with incorporation or reduction of molecular oxygen"/>
    <property type="evidence" value="ECO:0007669"/>
    <property type="project" value="InterPro"/>
</dbReference>
<dbReference type="PROSITE" id="PS00086">
    <property type="entry name" value="CYTOCHROME_P450"/>
    <property type="match status" value="1"/>
</dbReference>
<dbReference type="STRING" id="1257118.L8GII5"/>
<dbReference type="KEGG" id="acan:ACA1_095400"/>
<keyword evidence="3 6" id="KW-0560">Oxidoreductase</keyword>
<protein>
    <submittedName>
        <fullName evidence="8">Cytochrome p450 superfamily protein</fullName>
    </submittedName>
</protein>
<keyword evidence="5 6" id="KW-0349">Heme</keyword>
<dbReference type="PRINTS" id="PR00385">
    <property type="entry name" value="P450"/>
</dbReference>
<dbReference type="GO" id="GO:0006629">
    <property type="term" value="P:lipid metabolic process"/>
    <property type="evidence" value="ECO:0007669"/>
    <property type="project" value="UniProtKB-ARBA"/>
</dbReference>
<sequence>MELALSATALVLLAAAILAWGRMGLPGPWGVPFFYNFFDILQHKARIYDWFTENTLKYGDVWMVTAPAKPWIVVVSDTKSIDHVLRTNFDNYIKGPNMIKILHDFLGDGIFNTNGRNWKQQRQTASHLFKVKELRHMAEIFLSHGRQVVEILEGKQGQEVDMQELFARFTLDSIGEIAFGKKIGSLEKPVAFSLAFNQAQLLTDSRFQNTDFWMPWIDTEREMREALKVLDEFAYGIIKERRQDSNIATKTDLLSRYIGMTDDDGEPFTDKYLRDIVLNFMIAGRDTTSQALTWCFYLLSLNPAAKAKLVAEVDSKLGGHEPSFANVDDLPFLHAVVNETLRLYPPVPVDSKSAVNDDVLPNGAVIRAGMSLNYPIWVINRLPQYWDRPNEFWPERWLDAPDLGASGLRPVPKNNSLPFIPFNFGPRTCLGMKMAYLEVKMMAVLLLQRFELELAPNQEVQYKSAITLSAKNGIRMVPRLREQPTTSA</sequence>
<dbReference type="InterPro" id="IPR002401">
    <property type="entry name" value="Cyt_P450_E_grp-I"/>
</dbReference>
<dbReference type="InterPro" id="IPR017972">
    <property type="entry name" value="Cyt_P450_CS"/>
</dbReference>
<evidence type="ECO:0000256" key="7">
    <source>
        <dbReference type="SAM" id="SignalP"/>
    </source>
</evidence>
<gene>
    <name evidence="8" type="ORF">ACA1_095400</name>
</gene>
<dbReference type="AlphaFoldDB" id="L8GII5"/>
<dbReference type="Gene3D" id="1.10.630.10">
    <property type="entry name" value="Cytochrome P450"/>
    <property type="match status" value="1"/>
</dbReference>
<dbReference type="RefSeq" id="XP_004334913.1">
    <property type="nucleotide sequence ID" value="XM_004334865.1"/>
</dbReference>
<keyword evidence="6" id="KW-0503">Monooxygenase</keyword>
<proteinExistence type="inferred from homology"/>
<evidence type="ECO:0000256" key="3">
    <source>
        <dbReference type="ARBA" id="ARBA00023002"/>
    </source>
</evidence>
<keyword evidence="2 5" id="KW-0479">Metal-binding</keyword>
<dbReference type="PRINTS" id="PR00463">
    <property type="entry name" value="EP450I"/>
</dbReference>
<keyword evidence="4 5" id="KW-0408">Iron</keyword>
<dbReference type="PANTHER" id="PTHR24296">
    <property type="entry name" value="CYTOCHROME P450"/>
    <property type="match status" value="1"/>
</dbReference>
<keyword evidence="9" id="KW-1185">Reference proteome</keyword>
<dbReference type="GO" id="GO:0020037">
    <property type="term" value="F:heme binding"/>
    <property type="evidence" value="ECO:0007669"/>
    <property type="project" value="InterPro"/>
</dbReference>
<dbReference type="Pfam" id="PF00067">
    <property type="entry name" value="p450"/>
    <property type="match status" value="1"/>
</dbReference>
<evidence type="ECO:0000256" key="5">
    <source>
        <dbReference type="PIRSR" id="PIRSR602401-1"/>
    </source>
</evidence>
<dbReference type="SUPFAM" id="SSF48264">
    <property type="entry name" value="Cytochrome P450"/>
    <property type="match status" value="1"/>
</dbReference>